<feature type="signal peptide" evidence="1">
    <location>
        <begin position="1"/>
        <end position="22"/>
    </location>
</feature>
<feature type="chain" id="PRO_5034743087" evidence="1">
    <location>
        <begin position="23"/>
        <end position="89"/>
    </location>
</feature>
<proteinExistence type="predicted"/>
<evidence type="ECO:0000313" key="3">
    <source>
        <dbReference type="Proteomes" id="UP000694555"/>
    </source>
</evidence>
<evidence type="ECO:0000256" key="1">
    <source>
        <dbReference type="SAM" id="SignalP"/>
    </source>
</evidence>
<dbReference type="AlphaFoldDB" id="A0A8C0BT67"/>
<keyword evidence="1" id="KW-0732">Signal</keyword>
<evidence type="ECO:0000313" key="2">
    <source>
        <dbReference type="Ensembl" id="ENSBJAP00000021609.1"/>
    </source>
</evidence>
<keyword evidence="3" id="KW-1185">Reference proteome</keyword>
<dbReference type="Proteomes" id="UP000694555">
    <property type="component" value="Unplaced"/>
</dbReference>
<name>A0A8C0BT67_9AVES</name>
<dbReference type="Ensembl" id="ENSBJAT00000022219.1">
    <property type="protein sequence ID" value="ENSBJAP00000021609.1"/>
    <property type="gene ID" value="ENSBJAG00000014085.1"/>
</dbReference>
<sequence length="89" mass="9676">MKVPAATLAALLLMAICSPAEAHLSDSSVAASSKMTGLPSLLGRNWITSAYKTSSMCSQPGVIRWRRERQQLFSVPELCNRAFEMLGSF</sequence>
<reference evidence="2" key="1">
    <citation type="submission" date="2025-08" db="UniProtKB">
        <authorList>
            <consortium name="Ensembl"/>
        </authorList>
    </citation>
    <scope>IDENTIFICATION</scope>
</reference>
<organism evidence="2 3">
    <name type="scientific">Buteo japonicus</name>
    <dbReference type="NCBI Taxonomy" id="224669"/>
    <lineage>
        <taxon>Eukaryota</taxon>
        <taxon>Metazoa</taxon>
        <taxon>Chordata</taxon>
        <taxon>Craniata</taxon>
        <taxon>Vertebrata</taxon>
        <taxon>Euteleostomi</taxon>
        <taxon>Archelosauria</taxon>
        <taxon>Archosauria</taxon>
        <taxon>Dinosauria</taxon>
        <taxon>Saurischia</taxon>
        <taxon>Theropoda</taxon>
        <taxon>Coelurosauria</taxon>
        <taxon>Aves</taxon>
        <taxon>Neognathae</taxon>
        <taxon>Neoaves</taxon>
        <taxon>Telluraves</taxon>
        <taxon>Accipitrimorphae</taxon>
        <taxon>Accipitriformes</taxon>
        <taxon>Accipitridae</taxon>
        <taxon>Accipitrinae</taxon>
        <taxon>Buteo</taxon>
    </lineage>
</organism>
<reference evidence="2" key="2">
    <citation type="submission" date="2025-09" db="UniProtKB">
        <authorList>
            <consortium name="Ensembl"/>
        </authorList>
    </citation>
    <scope>IDENTIFICATION</scope>
</reference>
<protein>
    <submittedName>
        <fullName evidence="2">Uncharacterized protein</fullName>
    </submittedName>
</protein>
<accession>A0A8C0BT67</accession>